<accession>A0ABQ6IWQ3</accession>
<dbReference type="EMBL" id="BSUO01000001">
    <property type="protein sequence ID" value="GMA41729.1"/>
    <property type="molecule type" value="Genomic_DNA"/>
</dbReference>
<dbReference type="EMBL" id="BSUO01000001">
    <property type="protein sequence ID" value="GMA41730.1"/>
    <property type="molecule type" value="Genomic_DNA"/>
</dbReference>
<reference evidence="2" key="1">
    <citation type="journal article" date="2014" name="Int. J. Syst. Evol. Microbiol.">
        <title>Complete genome of a new Firmicutes species belonging to the dominant human colonic microbiota ('Ruminococcus bicirculans') reveals two chromosomes and a selective capacity to utilize plant glucans.</title>
        <authorList>
            <consortium name="NISC Comparative Sequencing Program"/>
            <person name="Wegmann U."/>
            <person name="Louis P."/>
            <person name="Goesmann A."/>
            <person name="Henrissat B."/>
            <person name="Duncan S.H."/>
            <person name="Flint H.J."/>
        </authorList>
    </citation>
    <scope>NUCLEOTIDE SEQUENCE</scope>
    <source>
        <strain evidence="2">NBRC 113072</strain>
    </source>
</reference>
<gene>
    <name evidence="1" type="ORF">GCM10025883_37740</name>
    <name evidence="2" type="ORF">GCM10025883_37750</name>
</gene>
<evidence type="ECO:0000313" key="2">
    <source>
        <dbReference type="EMBL" id="GMA41730.1"/>
    </source>
</evidence>
<protein>
    <recommendedName>
        <fullName evidence="4">Lasso RiPP family leader peptide-containing protein</fullName>
    </recommendedName>
</protein>
<reference evidence="2" key="3">
    <citation type="submission" date="2023-02" db="EMBL/GenBank/DDBJ databases">
        <authorList>
            <person name="Sun Q."/>
            <person name="Mori K."/>
        </authorList>
    </citation>
    <scope>NUCLEOTIDE SEQUENCE</scope>
    <source>
        <strain evidence="2">NBRC 113072</strain>
    </source>
</reference>
<keyword evidence="3" id="KW-1185">Reference proteome</keyword>
<comment type="caution">
    <text evidence="2">The sequence shown here is derived from an EMBL/GenBank/DDBJ whole genome shotgun (WGS) entry which is preliminary data.</text>
</comment>
<evidence type="ECO:0000313" key="1">
    <source>
        <dbReference type="EMBL" id="GMA41729.1"/>
    </source>
</evidence>
<reference evidence="3" key="2">
    <citation type="journal article" date="2019" name="Int. J. Syst. Evol. Microbiol.">
        <title>The Global Catalogue of Microorganisms (GCM) 10K type strain sequencing project: providing services to taxonomists for standard genome sequencing and annotation.</title>
        <authorList>
            <consortium name="The Broad Institute Genomics Platform"/>
            <consortium name="The Broad Institute Genome Sequencing Center for Infectious Disease"/>
            <person name="Wu L."/>
            <person name="Ma J."/>
        </authorList>
    </citation>
    <scope>NUCLEOTIDE SEQUENCE [LARGE SCALE GENOMIC DNA]</scope>
    <source>
        <strain evidence="3">NBRC 113072</strain>
    </source>
</reference>
<dbReference type="Proteomes" id="UP001157126">
    <property type="component" value="Unassembled WGS sequence"/>
</dbReference>
<dbReference type="RefSeq" id="WP_284305252.1">
    <property type="nucleotide sequence ID" value="NZ_BSUO01000001.1"/>
</dbReference>
<name>A0ABQ6IWQ3_9MICO</name>
<proteinExistence type="predicted"/>
<organism evidence="2 3">
    <name type="scientific">Mobilicoccus caccae</name>
    <dbReference type="NCBI Taxonomy" id="1859295"/>
    <lineage>
        <taxon>Bacteria</taxon>
        <taxon>Bacillati</taxon>
        <taxon>Actinomycetota</taxon>
        <taxon>Actinomycetes</taxon>
        <taxon>Micrococcales</taxon>
        <taxon>Dermatophilaceae</taxon>
        <taxon>Mobilicoccus</taxon>
    </lineage>
</organism>
<sequence length="41" mass="4542">MQKRYDTPNVIDLGAFAEQTGEFIGPHSEAILPLEDHSKEG</sequence>
<evidence type="ECO:0000313" key="3">
    <source>
        <dbReference type="Proteomes" id="UP001157126"/>
    </source>
</evidence>
<evidence type="ECO:0008006" key="4">
    <source>
        <dbReference type="Google" id="ProtNLM"/>
    </source>
</evidence>